<dbReference type="InterPro" id="IPR039970">
    <property type="entry name" value="TF_Grauzone"/>
</dbReference>
<evidence type="ECO:0000313" key="3">
    <source>
        <dbReference type="Proteomes" id="UP001043456"/>
    </source>
</evidence>
<dbReference type="Proteomes" id="UP001043456">
    <property type="component" value="Unassembled WGS sequence"/>
</dbReference>
<dbReference type="RefSeq" id="XP_043162606.1">
    <property type="nucleotide sequence ID" value="XM_043306671.1"/>
</dbReference>
<dbReference type="AlphaFoldDB" id="A0A9P3BM63"/>
<dbReference type="PANTHER" id="PTHR23225:SF2">
    <property type="entry name" value="AT09679P-RELATED"/>
    <property type="match status" value="1"/>
</dbReference>
<accession>A0A9P3BM63</accession>
<dbReference type="GO" id="GO:0003700">
    <property type="term" value="F:DNA-binding transcription factor activity"/>
    <property type="evidence" value="ECO:0007669"/>
    <property type="project" value="InterPro"/>
</dbReference>
<dbReference type="OrthoDB" id="5388486at2759"/>
<evidence type="ECO:0000313" key="2">
    <source>
        <dbReference type="EMBL" id="GIJ91860.1"/>
    </source>
</evidence>
<dbReference type="EMBL" id="BHVY01000009">
    <property type="protein sequence ID" value="GIJ91860.1"/>
    <property type="molecule type" value="Genomic_DNA"/>
</dbReference>
<organism evidence="2 3">
    <name type="scientific">Aspergillus pseudoviridinutans</name>
    <dbReference type="NCBI Taxonomy" id="1517512"/>
    <lineage>
        <taxon>Eukaryota</taxon>
        <taxon>Fungi</taxon>
        <taxon>Dikarya</taxon>
        <taxon>Ascomycota</taxon>
        <taxon>Pezizomycotina</taxon>
        <taxon>Eurotiomycetes</taxon>
        <taxon>Eurotiomycetidae</taxon>
        <taxon>Eurotiales</taxon>
        <taxon>Aspergillaceae</taxon>
        <taxon>Aspergillus</taxon>
        <taxon>Aspergillus subgen. Fumigati</taxon>
    </lineage>
</organism>
<dbReference type="PANTHER" id="PTHR23225">
    <property type="entry name" value="ZINC FINGER PROTEIN"/>
    <property type="match status" value="1"/>
</dbReference>
<dbReference type="GeneID" id="67009445"/>
<comment type="caution">
    <text evidence="2">The sequence shown here is derived from an EMBL/GenBank/DDBJ whole genome shotgun (WGS) entry which is preliminary data.</text>
</comment>
<protein>
    <recommendedName>
        <fullName evidence="4">C2H2-type domain-containing protein</fullName>
    </recommendedName>
</protein>
<evidence type="ECO:0008006" key="4">
    <source>
        <dbReference type="Google" id="ProtNLM"/>
    </source>
</evidence>
<keyword evidence="3" id="KW-1185">Reference proteome</keyword>
<feature type="region of interest" description="Disordered" evidence="1">
    <location>
        <begin position="124"/>
        <end position="147"/>
    </location>
</feature>
<reference evidence="2 3" key="1">
    <citation type="submission" date="2018-10" db="EMBL/GenBank/DDBJ databases">
        <title>Pan-genome distribution and transcriptional activeness of fungal secondary metabolism genes in Aspergillus section Fumigati.</title>
        <authorList>
            <person name="Takahashi H."/>
            <person name="Umemura M."/>
            <person name="Ninomiya A."/>
            <person name="Kusuya Y."/>
            <person name="Urayama S."/>
            <person name="Shimizu M."/>
            <person name="Watanabe A."/>
            <person name="Kamei K."/>
            <person name="Yaguchi T."/>
            <person name="Hagiwara D."/>
        </authorList>
    </citation>
    <scope>NUCLEOTIDE SEQUENCE [LARGE SCALE GENOMIC DNA]</scope>
    <source>
        <strain evidence="2 3">IFM 55266</strain>
    </source>
</reference>
<name>A0A9P3BM63_9EURO</name>
<gene>
    <name evidence="2" type="ORF">Asppvi_010835</name>
</gene>
<proteinExistence type="predicted"/>
<sequence>MKVKKMKKASQSSALPPIVESSMGLLCYPTASLPCPNQYSRRVFTFELHLKTQFQPHTTASSVSEQQPAKSTTEGHIFVCSFSHYGCTSTFASKNEWKRHIASKHLQLGFFRCDVGNCGHRPDYKNSSTSTHNHHDQPGHQPNDFNRKDLFTQHQRRMHAPGPDATDQEQQDFEARLKYVCARCWQEQRKPPQQSSCGFCGQKFCGPDSWKDRMDHVGRHFKGDETSLEEAEDIALRDWAVKEGIIRRVGEGRWVLTALCS</sequence>
<evidence type="ECO:0000256" key="1">
    <source>
        <dbReference type="SAM" id="MobiDB-lite"/>
    </source>
</evidence>